<comment type="subcellular location">
    <subcellularLocation>
        <location evidence="1">Mitochondrion inner membrane</location>
        <topology evidence="1">Peripheral membrane protein</topology>
        <orientation evidence="1">Matrix side</orientation>
    </subcellularLocation>
</comment>
<keyword evidence="4" id="KW-0999">Mitochondrion inner membrane</keyword>
<name>A0A1X6MN33_9APHY</name>
<proteinExistence type="predicted"/>
<keyword evidence="2" id="KW-0813">Transport</keyword>
<reference evidence="8 9" key="1">
    <citation type="submission" date="2017-04" db="EMBL/GenBank/DDBJ databases">
        <title>Genome Sequence of the Model Brown-Rot Fungus Postia placenta SB12.</title>
        <authorList>
            <consortium name="DOE Joint Genome Institute"/>
            <person name="Gaskell J."/>
            <person name="Kersten P."/>
            <person name="Larrondo L.F."/>
            <person name="Canessa P."/>
            <person name="Martinez D."/>
            <person name="Hibbett D."/>
            <person name="Schmoll M."/>
            <person name="Kubicek C.P."/>
            <person name="Martinez A.T."/>
            <person name="Yadav J."/>
            <person name="Master E."/>
            <person name="Magnuson J.K."/>
            <person name="James T."/>
            <person name="Yaver D."/>
            <person name="Berka R."/>
            <person name="Labutti K."/>
            <person name="Lipzen A."/>
            <person name="Aerts A."/>
            <person name="Barry K."/>
            <person name="Henrissat B."/>
            <person name="Blanchette R."/>
            <person name="Grigoriev I."/>
            <person name="Cullen D."/>
        </authorList>
    </citation>
    <scope>NUCLEOTIDE SEQUENCE [LARGE SCALE GENOMIC DNA]</scope>
    <source>
        <strain evidence="8 9">MAD-698-R-SB12</strain>
    </source>
</reference>
<dbReference type="RefSeq" id="XP_024334635.1">
    <property type="nucleotide sequence ID" value="XM_024487033.1"/>
</dbReference>
<dbReference type="PANTHER" id="PTHR13094:SF1">
    <property type="entry name" value="NADH DEHYDROGENASE [UBIQUINONE] 1 BETA SUBCOMPLEX SUBUNIT 10"/>
    <property type="match status" value="1"/>
</dbReference>
<evidence type="ECO:0000313" key="9">
    <source>
        <dbReference type="Proteomes" id="UP000194127"/>
    </source>
</evidence>
<dbReference type="AlphaFoldDB" id="A0A1X6MN33"/>
<evidence type="ECO:0000256" key="5">
    <source>
        <dbReference type="ARBA" id="ARBA00022982"/>
    </source>
</evidence>
<dbReference type="OrthoDB" id="10252718at2759"/>
<keyword evidence="6" id="KW-0496">Mitochondrion</keyword>
<accession>A0A1X6MN33</accession>
<protein>
    <recommendedName>
        <fullName evidence="10">NADH-ubiquinone oxidoreductase 12 kDa subunit</fullName>
    </recommendedName>
</protein>
<evidence type="ECO:0000256" key="3">
    <source>
        <dbReference type="ARBA" id="ARBA00022660"/>
    </source>
</evidence>
<dbReference type="Proteomes" id="UP000194127">
    <property type="component" value="Unassembled WGS sequence"/>
</dbReference>
<dbReference type="GO" id="GO:0005743">
    <property type="term" value="C:mitochondrial inner membrane"/>
    <property type="evidence" value="ECO:0007669"/>
    <property type="project" value="UniProtKB-SubCell"/>
</dbReference>
<sequence>MVLERLTFVLVASAWNTARLKERDEIIRESWVRAMEAKIVRDNMTKCYRLEGVNHYEKCRDLAERYAQMLKENKVKGYKHIDVE</sequence>
<dbReference type="GeneID" id="36331982"/>
<evidence type="ECO:0000256" key="6">
    <source>
        <dbReference type="ARBA" id="ARBA00023128"/>
    </source>
</evidence>
<gene>
    <name evidence="8" type="ORF">POSPLADRAFT_1156124</name>
</gene>
<evidence type="ECO:0000313" key="8">
    <source>
        <dbReference type="EMBL" id="OSX57841.1"/>
    </source>
</evidence>
<evidence type="ECO:0000256" key="2">
    <source>
        <dbReference type="ARBA" id="ARBA00022448"/>
    </source>
</evidence>
<keyword evidence="9" id="KW-1185">Reference proteome</keyword>
<keyword evidence="7" id="KW-0472">Membrane</keyword>
<evidence type="ECO:0000256" key="4">
    <source>
        <dbReference type="ARBA" id="ARBA00022792"/>
    </source>
</evidence>
<keyword evidence="5" id="KW-0249">Electron transport</keyword>
<dbReference type="STRING" id="670580.A0A1X6MN33"/>
<organism evidence="8 9">
    <name type="scientific">Postia placenta MAD-698-R-SB12</name>
    <dbReference type="NCBI Taxonomy" id="670580"/>
    <lineage>
        <taxon>Eukaryota</taxon>
        <taxon>Fungi</taxon>
        <taxon>Dikarya</taxon>
        <taxon>Basidiomycota</taxon>
        <taxon>Agaricomycotina</taxon>
        <taxon>Agaricomycetes</taxon>
        <taxon>Polyporales</taxon>
        <taxon>Adustoporiaceae</taxon>
        <taxon>Rhodonia</taxon>
    </lineage>
</organism>
<evidence type="ECO:0008006" key="10">
    <source>
        <dbReference type="Google" id="ProtNLM"/>
    </source>
</evidence>
<keyword evidence="3" id="KW-0679">Respiratory chain</keyword>
<evidence type="ECO:0000256" key="1">
    <source>
        <dbReference type="ARBA" id="ARBA00004443"/>
    </source>
</evidence>
<evidence type="ECO:0000256" key="7">
    <source>
        <dbReference type="ARBA" id="ARBA00023136"/>
    </source>
</evidence>
<dbReference type="EMBL" id="KZ110607">
    <property type="protein sequence ID" value="OSX57841.1"/>
    <property type="molecule type" value="Genomic_DNA"/>
</dbReference>
<dbReference type="InterPro" id="IPR039993">
    <property type="entry name" value="NDUFB10"/>
</dbReference>
<dbReference type="PANTHER" id="PTHR13094">
    <property type="entry name" value="NADH-UBIQUINONE OXIDOREDUCTASE PDSW SUBUNIT"/>
    <property type="match status" value="1"/>
</dbReference>